<dbReference type="FunFam" id="2.60.40.1820:FF:000001">
    <property type="entry name" value="Desiccation protectant protein Lea14-like"/>
    <property type="match status" value="1"/>
</dbReference>
<dbReference type="Gene3D" id="2.60.40.1820">
    <property type="match status" value="1"/>
</dbReference>
<evidence type="ECO:0000259" key="3">
    <source>
        <dbReference type="SMART" id="SM00769"/>
    </source>
</evidence>
<keyword evidence="5" id="KW-1185">Reference proteome</keyword>
<sequence>MDGQKNSIPPPLPPPPAPPLTTPFLFTPSSSLHLPLDTQVMPDIDWISLLSGQAFLGPDVQSKPVIETSLPVAENGGDHRIENGNNTQEETLAVQKDKSGRGLRSEPGLMVKNFVSGKVAEMRKPEASIKGVDINSVNRDGVEYGAKVAVSNPYSHSIPICDIQFDLKSDGSEIVRGKIEDPGSLKGNDTTILDVPMKVPHNVLISLAKDICRDWDIDYELNVKLIIDLPVFGDFTIPVSKKGEIKLPSLRDLF</sequence>
<dbReference type="GO" id="GO:0005829">
    <property type="term" value="C:cytosol"/>
    <property type="evidence" value="ECO:0007669"/>
    <property type="project" value="TreeGrafter"/>
</dbReference>
<feature type="region of interest" description="Disordered" evidence="2">
    <location>
        <begin position="1"/>
        <end position="24"/>
    </location>
</feature>
<evidence type="ECO:0000256" key="2">
    <source>
        <dbReference type="SAM" id="MobiDB-lite"/>
    </source>
</evidence>
<dbReference type="InterPro" id="IPR013990">
    <property type="entry name" value="WHy-dom"/>
</dbReference>
<dbReference type="GO" id="GO:0009269">
    <property type="term" value="P:response to desiccation"/>
    <property type="evidence" value="ECO:0007669"/>
    <property type="project" value="InterPro"/>
</dbReference>
<evidence type="ECO:0000313" key="4">
    <source>
        <dbReference type="EMBL" id="KAE8685125.1"/>
    </source>
</evidence>
<evidence type="ECO:0000313" key="5">
    <source>
        <dbReference type="Proteomes" id="UP000436088"/>
    </source>
</evidence>
<dbReference type="Pfam" id="PF03168">
    <property type="entry name" value="LEA_2"/>
    <property type="match status" value="1"/>
</dbReference>
<dbReference type="PANTHER" id="PTHR31459:SF19">
    <property type="entry name" value="DESICCATION-RELATED PROTEIN LEA14-RELATED"/>
    <property type="match status" value="1"/>
</dbReference>
<comment type="caution">
    <text evidence="4">The sequence shown here is derived from an EMBL/GenBank/DDBJ whole genome shotgun (WGS) entry which is preliminary data.</text>
</comment>
<accession>A0A6A2Z1Z2</accession>
<feature type="compositionally biased region" description="Pro residues" evidence="2">
    <location>
        <begin position="8"/>
        <end position="21"/>
    </location>
</feature>
<organism evidence="4 5">
    <name type="scientific">Hibiscus syriacus</name>
    <name type="common">Rose of Sharon</name>
    <dbReference type="NCBI Taxonomy" id="106335"/>
    <lineage>
        <taxon>Eukaryota</taxon>
        <taxon>Viridiplantae</taxon>
        <taxon>Streptophyta</taxon>
        <taxon>Embryophyta</taxon>
        <taxon>Tracheophyta</taxon>
        <taxon>Spermatophyta</taxon>
        <taxon>Magnoliopsida</taxon>
        <taxon>eudicotyledons</taxon>
        <taxon>Gunneridae</taxon>
        <taxon>Pentapetalae</taxon>
        <taxon>rosids</taxon>
        <taxon>malvids</taxon>
        <taxon>Malvales</taxon>
        <taxon>Malvaceae</taxon>
        <taxon>Malvoideae</taxon>
        <taxon>Hibiscus</taxon>
    </lineage>
</organism>
<dbReference type="InterPro" id="IPR045043">
    <property type="entry name" value="Lea14-like"/>
</dbReference>
<feature type="region of interest" description="Disordered" evidence="2">
    <location>
        <begin position="75"/>
        <end position="105"/>
    </location>
</feature>
<proteinExistence type="inferred from homology"/>
<dbReference type="Proteomes" id="UP000436088">
    <property type="component" value="Unassembled WGS sequence"/>
</dbReference>
<comment type="similarity">
    <text evidence="1">Belongs to the LEA type 2 family.</text>
</comment>
<reference evidence="4" key="1">
    <citation type="submission" date="2019-09" db="EMBL/GenBank/DDBJ databases">
        <title>Draft genome information of white flower Hibiscus syriacus.</title>
        <authorList>
            <person name="Kim Y.-M."/>
        </authorList>
    </citation>
    <scope>NUCLEOTIDE SEQUENCE [LARGE SCALE GENOMIC DNA]</scope>
    <source>
        <strain evidence="4">YM2019G1</strain>
    </source>
</reference>
<name>A0A6A2Z1Z2_HIBSY</name>
<gene>
    <name evidence="4" type="ORF">F3Y22_tig00111100pilonHSYRG00061</name>
</gene>
<dbReference type="InterPro" id="IPR004864">
    <property type="entry name" value="LEA_2"/>
</dbReference>
<feature type="compositionally biased region" description="Basic and acidic residues" evidence="2">
    <location>
        <begin position="95"/>
        <end position="104"/>
    </location>
</feature>
<evidence type="ECO:0000256" key="1">
    <source>
        <dbReference type="ARBA" id="ARBA00005960"/>
    </source>
</evidence>
<protein>
    <submittedName>
        <fullName evidence="4">Detected protein of confused Function</fullName>
    </submittedName>
</protein>
<feature type="domain" description="Water stress and hypersensitive response" evidence="3">
    <location>
        <begin position="127"/>
        <end position="244"/>
    </location>
</feature>
<dbReference type="PANTHER" id="PTHR31459">
    <property type="match status" value="1"/>
</dbReference>
<dbReference type="SMART" id="SM00769">
    <property type="entry name" value="WHy"/>
    <property type="match status" value="1"/>
</dbReference>
<dbReference type="SUPFAM" id="SSF117070">
    <property type="entry name" value="LEA14-like"/>
    <property type="match status" value="1"/>
</dbReference>
<dbReference type="EMBL" id="VEPZ02001234">
    <property type="protein sequence ID" value="KAE8685125.1"/>
    <property type="molecule type" value="Genomic_DNA"/>
</dbReference>
<dbReference type="AlphaFoldDB" id="A0A6A2Z1Z2"/>